<dbReference type="GO" id="GO:0003676">
    <property type="term" value="F:nucleic acid binding"/>
    <property type="evidence" value="ECO:0007669"/>
    <property type="project" value="InterPro"/>
</dbReference>
<dbReference type="InterPro" id="IPR012337">
    <property type="entry name" value="RNaseH-like_sf"/>
</dbReference>
<organism evidence="2 3">
    <name type="scientific">Pleionea mediterranea</name>
    <dbReference type="NCBI Taxonomy" id="523701"/>
    <lineage>
        <taxon>Bacteria</taxon>
        <taxon>Pseudomonadati</taxon>
        <taxon>Pseudomonadota</taxon>
        <taxon>Gammaproteobacteria</taxon>
        <taxon>Oceanospirillales</taxon>
        <taxon>Pleioneaceae</taxon>
        <taxon>Pleionea</taxon>
    </lineage>
</organism>
<evidence type="ECO:0000313" key="2">
    <source>
        <dbReference type="EMBL" id="PWK50939.1"/>
    </source>
</evidence>
<gene>
    <name evidence="2" type="ORF">C8D97_106232</name>
</gene>
<dbReference type="SUPFAM" id="SSF53098">
    <property type="entry name" value="Ribonuclease H-like"/>
    <property type="match status" value="1"/>
</dbReference>
<dbReference type="Pfam" id="PF13276">
    <property type="entry name" value="HTH_21"/>
    <property type="match status" value="1"/>
</dbReference>
<dbReference type="AlphaFoldDB" id="A0A316FQQ8"/>
<dbReference type="PANTHER" id="PTHR46889">
    <property type="entry name" value="TRANSPOSASE INSF FOR INSERTION SEQUENCE IS3B-RELATED"/>
    <property type="match status" value="1"/>
</dbReference>
<evidence type="ECO:0000313" key="3">
    <source>
        <dbReference type="Proteomes" id="UP000245790"/>
    </source>
</evidence>
<name>A0A316FQQ8_9GAMM</name>
<dbReference type="PANTHER" id="PTHR46889:SF4">
    <property type="entry name" value="TRANSPOSASE INSO FOR INSERTION SEQUENCE ELEMENT IS911B-RELATED"/>
    <property type="match status" value="1"/>
</dbReference>
<feature type="domain" description="Integrase catalytic" evidence="1">
    <location>
        <begin position="68"/>
        <end position="156"/>
    </location>
</feature>
<reference evidence="2 3" key="1">
    <citation type="submission" date="2018-05" db="EMBL/GenBank/DDBJ databases">
        <title>Genomic Encyclopedia of Type Strains, Phase IV (KMG-IV): sequencing the most valuable type-strain genomes for metagenomic binning, comparative biology and taxonomic classification.</title>
        <authorList>
            <person name="Goeker M."/>
        </authorList>
    </citation>
    <scope>NUCLEOTIDE SEQUENCE [LARGE SCALE GENOMIC DNA]</scope>
    <source>
        <strain evidence="2 3">DSM 25350</strain>
    </source>
</reference>
<dbReference type="Gene3D" id="3.30.420.10">
    <property type="entry name" value="Ribonuclease H-like superfamily/Ribonuclease H"/>
    <property type="match status" value="1"/>
</dbReference>
<evidence type="ECO:0000259" key="1">
    <source>
        <dbReference type="PROSITE" id="PS50994"/>
    </source>
</evidence>
<dbReference type="Proteomes" id="UP000245790">
    <property type="component" value="Unassembled WGS sequence"/>
</dbReference>
<dbReference type="OrthoDB" id="9813126at2"/>
<comment type="caution">
    <text evidence="2">The sequence shown here is derived from an EMBL/GenBank/DDBJ whole genome shotgun (WGS) entry which is preliminary data.</text>
</comment>
<dbReference type="PROSITE" id="PS50994">
    <property type="entry name" value="INTEGRASE"/>
    <property type="match status" value="1"/>
</dbReference>
<accession>A0A316FQQ8</accession>
<dbReference type="InterPro" id="IPR050900">
    <property type="entry name" value="Transposase_IS3/IS150/IS904"/>
</dbReference>
<dbReference type="EMBL" id="QGGU01000006">
    <property type="protein sequence ID" value="PWK50939.1"/>
    <property type="molecule type" value="Genomic_DNA"/>
</dbReference>
<dbReference type="InterPro" id="IPR025948">
    <property type="entry name" value="HTH-like_dom"/>
</dbReference>
<sequence length="156" mass="18335">MNLYLKYPHKGSRTLRDVLWDDHSIHINRKAIQRLMRVMGIRSIAPQKKTSTPNKEHKVYPYLLRNLTIERPNRVWCTDITYIPMRKGFVYLVAIMDWYSRKVLSWCLSNTMNPDFCVEALEEALMHYGKPDIFNSDQGAQFTSTEFTGAIQTALY</sequence>
<dbReference type="Pfam" id="PF00665">
    <property type="entry name" value="rve"/>
    <property type="match status" value="1"/>
</dbReference>
<protein>
    <submittedName>
        <fullName evidence="2">Helix-turn-helix protein</fullName>
    </submittedName>
</protein>
<proteinExistence type="predicted"/>
<keyword evidence="3" id="KW-1185">Reference proteome</keyword>
<dbReference type="InterPro" id="IPR001584">
    <property type="entry name" value="Integrase_cat-core"/>
</dbReference>
<dbReference type="InterPro" id="IPR036397">
    <property type="entry name" value="RNaseH_sf"/>
</dbReference>
<dbReference type="GO" id="GO:0015074">
    <property type="term" value="P:DNA integration"/>
    <property type="evidence" value="ECO:0007669"/>
    <property type="project" value="InterPro"/>
</dbReference>